<sequence length="665" mass="73069">MAASKKTWYILGILGLLLVGFLFLLGDSEEGASNELSPSEIVANDKDSGKNAPKEIDSNLPGYTVLVYMNGSDLESTWDEEYEVFSGAASTDLEEMMNGLSGDDVQVIVETGGTLNWAYPEISGEQNQRWMVNEGGLTNLADVGAKNMGDSQTLADFVTWGVENYPANNYALIFWNHGGGSVLGFGSDELFDGDSLTLDEIGAGLAAAYEKTSKKLDLIGFDACLMATVETAYQLSPYAEYMIASQELEPGHGWDYTGALNYLSNEPYASGAEFGKAIVNTYKEHAIVFGEEKSITLSVIDLDKVPAVVQALEALVKEAGPIITADNKRFYSFAEGRSKAEDYGSTTAHGGITDMADLASIAKNVSSQYPDTADALQNAIHSAVVYNMNSIGRPDASGLSIYFPHKDKGNFDNNLSVYTGIGFSEIYVDFLNRYISRLTGVKSGVSIEKSNKEEFSFQYGSDESDIFEVQLNPDDLERIEQIYGVVAMLPEGSDGPMVYLGYDHYVNMDWETGLLQDDFSGEWLTWDGNFVSLFMVSQGEGYIRYAIPAILNGKEVDIIVHFDIESGEFEVLGAWRGIGEKTGMPDKNMLKISAGEEIIPLYYYDDNDEATEDEEYTRGEAFIVGKDKDLYYDVLPNGSYLYGFSIIDYSGNETYSDFVEILLEE</sequence>
<accession>A0AA95JCY5</accession>
<feature type="region of interest" description="Disordered" evidence="1">
    <location>
        <begin position="30"/>
        <end position="56"/>
    </location>
</feature>
<evidence type="ECO:0000256" key="1">
    <source>
        <dbReference type="SAM" id="MobiDB-lite"/>
    </source>
</evidence>
<dbReference type="PANTHER" id="PTHR37835:SF1">
    <property type="entry name" value="ALPHA-CLOSTRIPAIN"/>
    <property type="match status" value="1"/>
</dbReference>
<reference evidence="2" key="1">
    <citation type="submission" date="2023-03" db="EMBL/GenBank/DDBJ databases">
        <title>Andean soil-derived lignocellulolytic bacterial consortium as a source of novel taxa and putative plastic-active enzymes.</title>
        <authorList>
            <person name="Diaz-Garcia L."/>
            <person name="Chuvochina M."/>
            <person name="Feuerriegel G."/>
            <person name="Bunk B."/>
            <person name="Sproer C."/>
            <person name="Streit W.R."/>
            <person name="Rodriguez L.M."/>
            <person name="Overmann J."/>
            <person name="Jimenez D.J."/>
        </authorList>
    </citation>
    <scope>NUCLEOTIDE SEQUENCE</scope>
    <source>
        <strain evidence="2">MAG 2441</strain>
    </source>
</reference>
<organism evidence="2 3">
    <name type="scientific">Candidatus Cohnella colombiensis</name>
    <dbReference type="NCBI Taxonomy" id="3121368"/>
    <lineage>
        <taxon>Bacteria</taxon>
        <taxon>Bacillati</taxon>
        <taxon>Bacillota</taxon>
        <taxon>Bacilli</taxon>
        <taxon>Bacillales</taxon>
        <taxon>Paenibacillaceae</taxon>
        <taxon>Cohnella</taxon>
    </lineage>
</organism>
<dbReference type="Gene3D" id="3.40.50.11970">
    <property type="match status" value="1"/>
</dbReference>
<evidence type="ECO:0000313" key="2">
    <source>
        <dbReference type="EMBL" id="WEK54412.1"/>
    </source>
</evidence>
<proteinExistence type="predicted"/>
<dbReference type="EMBL" id="CP119317">
    <property type="protein sequence ID" value="WEK54412.1"/>
    <property type="molecule type" value="Genomic_DNA"/>
</dbReference>
<dbReference type="AlphaFoldDB" id="A0AA95JCY5"/>
<evidence type="ECO:0000313" key="3">
    <source>
        <dbReference type="Proteomes" id="UP001178662"/>
    </source>
</evidence>
<dbReference type="Pfam" id="PF03415">
    <property type="entry name" value="Peptidase_C11"/>
    <property type="match status" value="1"/>
</dbReference>
<gene>
    <name evidence="2" type="ORF">P0Y55_18050</name>
</gene>
<dbReference type="Proteomes" id="UP001178662">
    <property type="component" value="Chromosome"/>
</dbReference>
<dbReference type="InterPro" id="IPR005077">
    <property type="entry name" value="Peptidase_C11"/>
</dbReference>
<protein>
    <submittedName>
        <fullName evidence="2">Clostripain-related cysteine peptidase</fullName>
    </submittedName>
</protein>
<keyword evidence="3" id="KW-1185">Reference proteome</keyword>
<dbReference type="PANTHER" id="PTHR37835">
    <property type="entry name" value="ALPHA-CLOSTRIPAIN"/>
    <property type="match status" value="1"/>
</dbReference>
<feature type="compositionally biased region" description="Basic and acidic residues" evidence="1">
    <location>
        <begin position="43"/>
        <end position="56"/>
    </location>
</feature>
<name>A0AA95JCY5_9BACL</name>